<evidence type="ECO:0000259" key="22">
    <source>
        <dbReference type="PROSITE" id="PS50929"/>
    </source>
</evidence>
<dbReference type="PROSITE" id="PS50929">
    <property type="entry name" value="ABC_TM1F"/>
    <property type="match status" value="1"/>
</dbReference>
<keyword evidence="7 20" id="KW-0812">Transmembrane</keyword>
<evidence type="ECO:0000256" key="7">
    <source>
        <dbReference type="ARBA" id="ARBA00022692"/>
    </source>
</evidence>
<dbReference type="PROSITE" id="PS00107">
    <property type="entry name" value="PROTEIN_KINASE_ATP"/>
    <property type="match status" value="1"/>
</dbReference>
<dbReference type="FunFam" id="3.30.200.20:FF:000217">
    <property type="entry name" value="probable LRR receptor-like serine/threonine-protein kinase At1g53430"/>
    <property type="match status" value="1"/>
</dbReference>
<dbReference type="GO" id="GO:0140359">
    <property type="term" value="F:ABC-type transporter activity"/>
    <property type="evidence" value="ECO:0007669"/>
    <property type="project" value="InterPro"/>
</dbReference>
<evidence type="ECO:0000256" key="10">
    <source>
        <dbReference type="ARBA" id="ARBA00022741"/>
    </source>
</evidence>
<dbReference type="SUPFAM" id="SSF56112">
    <property type="entry name" value="Protein kinase-like (PK-like)"/>
    <property type="match status" value="1"/>
</dbReference>
<dbReference type="Gene3D" id="3.30.200.20">
    <property type="entry name" value="Phosphorylase Kinase, domain 1"/>
    <property type="match status" value="1"/>
</dbReference>
<feature type="transmembrane region" description="Helical" evidence="20">
    <location>
        <begin position="1093"/>
        <end position="1115"/>
    </location>
</feature>
<dbReference type="PROSITE" id="PS00108">
    <property type="entry name" value="PROTEIN_KINASE_ST"/>
    <property type="match status" value="1"/>
</dbReference>
<dbReference type="Pfam" id="PF00560">
    <property type="entry name" value="LRR_1"/>
    <property type="match status" value="3"/>
</dbReference>
<dbReference type="PROSITE" id="PS50011">
    <property type="entry name" value="PROTEIN_KINASE_DOM"/>
    <property type="match status" value="1"/>
</dbReference>
<evidence type="ECO:0000256" key="9">
    <source>
        <dbReference type="ARBA" id="ARBA00022737"/>
    </source>
</evidence>
<keyword evidence="11" id="KW-0418">Kinase</keyword>
<dbReference type="Pfam" id="PF11721">
    <property type="entry name" value="Malectin"/>
    <property type="match status" value="1"/>
</dbReference>
<dbReference type="InterPro" id="IPR036640">
    <property type="entry name" value="ABC1_TM_sf"/>
</dbReference>
<evidence type="ECO:0000256" key="16">
    <source>
        <dbReference type="ARBA" id="ARBA00023180"/>
    </source>
</evidence>
<dbReference type="InterPro" id="IPR051824">
    <property type="entry name" value="LRR_Rcpt-Like_S/T_Kinase"/>
</dbReference>
<dbReference type="Pfam" id="PF13855">
    <property type="entry name" value="LRR_8"/>
    <property type="match status" value="1"/>
</dbReference>
<accession>A0AAU9M743</accession>
<dbReference type="FunFam" id="3.80.10.10:FF:000433">
    <property type="entry name" value="Putative LRR receptor-like serine/threonine-protein kinase isoform A"/>
    <property type="match status" value="1"/>
</dbReference>
<gene>
    <name evidence="23" type="ORF">LVIROSA_LOCUS4417</name>
</gene>
<keyword evidence="4" id="KW-0597">Phosphoprotein</keyword>
<evidence type="ECO:0000256" key="14">
    <source>
        <dbReference type="ARBA" id="ARBA00023136"/>
    </source>
</evidence>
<comment type="subcellular location">
    <subcellularLocation>
        <location evidence="1">Membrane</location>
        <topology evidence="1">Single-pass type I membrane protein</topology>
    </subcellularLocation>
</comment>
<evidence type="ECO:0000256" key="5">
    <source>
        <dbReference type="ARBA" id="ARBA00022614"/>
    </source>
</evidence>
<evidence type="ECO:0000256" key="12">
    <source>
        <dbReference type="ARBA" id="ARBA00022840"/>
    </source>
</evidence>
<feature type="transmembrane region" description="Helical" evidence="20">
    <location>
        <begin position="679"/>
        <end position="703"/>
    </location>
</feature>
<dbReference type="FunFam" id="3.80.10.10:FF:000452">
    <property type="entry name" value="Probable LRR receptor-like serine/threonine-protein kinase RFK1"/>
    <property type="match status" value="1"/>
</dbReference>
<dbReference type="SUPFAM" id="SSF52058">
    <property type="entry name" value="L domain-like"/>
    <property type="match status" value="1"/>
</dbReference>
<dbReference type="InterPro" id="IPR032675">
    <property type="entry name" value="LRR_dom_sf"/>
</dbReference>
<evidence type="ECO:0000256" key="2">
    <source>
        <dbReference type="ARBA" id="ARBA00012513"/>
    </source>
</evidence>
<keyword evidence="12 19" id="KW-0067">ATP-binding</keyword>
<dbReference type="Pfam" id="PF00664">
    <property type="entry name" value="ABC_membrane"/>
    <property type="match status" value="1"/>
</dbReference>
<dbReference type="PANTHER" id="PTHR48006">
    <property type="entry name" value="LEUCINE-RICH REPEAT-CONTAINING PROTEIN DDB_G0281931-RELATED"/>
    <property type="match status" value="1"/>
</dbReference>
<feature type="domain" description="Protein kinase" evidence="21">
    <location>
        <begin position="740"/>
        <end position="1022"/>
    </location>
</feature>
<evidence type="ECO:0000256" key="20">
    <source>
        <dbReference type="SAM" id="Phobius"/>
    </source>
</evidence>
<dbReference type="FunFam" id="2.60.120.430:FF:000004">
    <property type="entry name" value="Putative leucine-rich repeat receptor-like serine/threonine-protein kinase"/>
    <property type="match status" value="1"/>
</dbReference>
<dbReference type="InterPro" id="IPR001611">
    <property type="entry name" value="Leu-rich_rpt"/>
</dbReference>
<feature type="binding site" evidence="19">
    <location>
        <position position="768"/>
    </location>
    <ligand>
        <name>ATP</name>
        <dbReference type="ChEBI" id="CHEBI:30616"/>
    </ligand>
</feature>
<keyword evidence="10 19" id="KW-0547">Nucleotide-binding</keyword>
<dbReference type="Gene3D" id="1.20.1560.10">
    <property type="entry name" value="ABC transporter type 1, transmembrane domain"/>
    <property type="match status" value="1"/>
</dbReference>
<evidence type="ECO:0000256" key="4">
    <source>
        <dbReference type="ARBA" id="ARBA00022553"/>
    </source>
</evidence>
<dbReference type="CDD" id="cd14066">
    <property type="entry name" value="STKc_IRAK"/>
    <property type="match status" value="1"/>
</dbReference>
<feature type="domain" description="ABC transmembrane type-1" evidence="22">
    <location>
        <begin position="1063"/>
        <end position="1146"/>
    </location>
</feature>
<dbReference type="InterPro" id="IPR011527">
    <property type="entry name" value="ABC1_TM_dom"/>
</dbReference>
<dbReference type="InterPro" id="IPR011009">
    <property type="entry name" value="Kinase-like_dom_sf"/>
</dbReference>
<dbReference type="GO" id="GO:0005524">
    <property type="term" value="F:ATP binding"/>
    <property type="evidence" value="ECO:0007669"/>
    <property type="project" value="UniProtKB-UniRule"/>
</dbReference>
<evidence type="ECO:0000313" key="23">
    <source>
        <dbReference type="EMBL" id="CAH1416668.1"/>
    </source>
</evidence>
<evidence type="ECO:0000256" key="19">
    <source>
        <dbReference type="PROSITE-ProRule" id="PRU10141"/>
    </source>
</evidence>
<evidence type="ECO:0000313" key="24">
    <source>
        <dbReference type="Proteomes" id="UP001157418"/>
    </source>
</evidence>
<evidence type="ECO:0000256" key="11">
    <source>
        <dbReference type="ARBA" id="ARBA00022777"/>
    </source>
</evidence>
<dbReference type="EMBL" id="CAKMRJ010000002">
    <property type="protein sequence ID" value="CAH1416668.1"/>
    <property type="molecule type" value="Genomic_DNA"/>
</dbReference>
<keyword evidence="14 20" id="KW-0472">Membrane</keyword>
<keyword evidence="8" id="KW-0732">Signal</keyword>
<evidence type="ECO:0000256" key="1">
    <source>
        <dbReference type="ARBA" id="ARBA00004479"/>
    </source>
</evidence>
<dbReference type="FunFam" id="3.80.10.10:FF:000041">
    <property type="entry name" value="LRR receptor-like serine/threonine-protein kinase ERECTA"/>
    <property type="match status" value="1"/>
</dbReference>
<reference evidence="23 24" key="1">
    <citation type="submission" date="2022-01" db="EMBL/GenBank/DDBJ databases">
        <authorList>
            <person name="Xiong W."/>
            <person name="Schranz E."/>
        </authorList>
    </citation>
    <scope>NUCLEOTIDE SEQUENCE [LARGE SCALE GENOMIC DNA]</scope>
</reference>
<keyword evidence="24" id="KW-1185">Reference proteome</keyword>
<comment type="caution">
    <text evidence="23">The sequence shown here is derived from an EMBL/GenBank/DDBJ whole genome shotgun (WGS) entry which is preliminary data.</text>
</comment>
<keyword evidence="3" id="KW-0723">Serine/threonine-protein kinase</keyword>
<proteinExistence type="predicted"/>
<dbReference type="GO" id="GO:0004674">
    <property type="term" value="F:protein serine/threonine kinase activity"/>
    <property type="evidence" value="ECO:0007669"/>
    <property type="project" value="UniProtKB-KW"/>
</dbReference>
<dbReference type="Gene3D" id="1.10.510.10">
    <property type="entry name" value="Transferase(Phosphotransferase) domain 1"/>
    <property type="match status" value="1"/>
</dbReference>
<dbReference type="PANTHER" id="PTHR48006:SF68">
    <property type="entry name" value="PROTEIN KINASE DOMAIN-CONTAINING PROTEIN"/>
    <property type="match status" value="1"/>
</dbReference>
<dbReference type="InterPro" id="IPR000719">
    <property type="entry name" value="Prot_kinase_dom"/>
</dbReference>
<keyword evidence="6" id="KW-0808">Transferase</keyword>
<dbReference type="Pfam" id="PF07714">
    <property type="entry name" value="PK_Tyr_Ser-Thr"/>
    <property type="match status" value="1"/>
</dbReference>
<keyword evidence="9" id="KW-0677">Repeat</keyword>
<dbReference type="FunFam" id="1.10.510.10:FF:000044">
    <property type="entry name" value="Putative LRR receptor-like serine/threonine-protein kinase"/>
    <property type="match status" value="1"/>
</dbReference>
<evidence type="ECO:0000256" key="15">
    <source>
        <dbReference type="ARBA" id="ARBA00023170"/>
    </source>
</evidence>
<evidence type="ECO:0000256" key="17">
    <source>
        <dbReference type="ARBA" id="ARBA00047899"/>
    </source>
</evidence>
<evidence type="ECO:0000256" key="8">
    <source>
        <dbReference type="ARBA" id="ARBA00022729"/>
    </source>
</evidence>
<dbReference type="Proteomes" id="UP001157418">
    <property type="component" value="Unassembled WGS sequence"/>
</dbReference>
<sequence length="1180" mass="130812">MRDSKWGQTNPDLHLPQLILVAIFSSDLLYTFLYRQLLLSLLSCSLALYDILVSFAPLKSQEHPTISNMKSVLFFMFSLILYKNFASAQSPKLDETEVKVLKEIGEKLGINGTKEWDLDKNPCSGEGNWGRGEFPKGFEVSVNCDCSFEQNATCRVVRIALKSQNISAAIPPEFSKLRYLKQLDLSRNYLNGTIPPQWATMRLGDLSLMGNRLSGPFPRVLTRITALVNLSMEGNRFSGSIPQEIVNMKNLQKLILASNEFSGPLPVGLGKLTNLTDMRISDNNFTGKIPDFIGNWTQIQKLHLQGCSLEGPIPSSISLLTKLNDLRISDLKSTGSSFPQLQKMEDLSKLVLRNCLIRGTIPEYVGNLRTLKTIDLSFNNLTGEIPSSFSELGKTDYIYLTDNNLTGPIPGWVFSSSKTVDVSYNRFTWDSSGPNECPRGTINMVEGYSLSTNKQSNIHPCLRKDFPCSSSTRQQAYSLHINCGGKEVNINNTTRYKADLEAKGAATYYGERNWAFSSTGHFLDDDHDSDIYTLSNVSSLRNVSASETELYTSARTAAISLTYYGLCLLNGNYNLSLHFAEIVFTQDSTYNNLGKRVFDVYVQGELKLKDFDIAKEAGGAGRPITKKFTVNVTSNTVKIQLYWAGRGTTGIPLRGIYGPLISAISLDPNFDPPVYGKKIAVSLIVAIVGGGVFFVFLIILILWRKGFFAGKNAKDRELKGLDLQTGIFTLRQIKAATKNFDLSNKLGEGGFGAVYKGSLSDGTIIAVKQLSSKSKQGTREFVNEIGMISALQHPNLVKLYGCCVEGNQLSLIYEYMENNCLSRALFGRDKVSKAKLTWPVRWKVCLGIARGLVYLHEESQLRIVHRDIKTSNVLLDKDLNAKISDFGLAKLTDDGNTHISTRIAGTIGYMAPEYAMRGYLTPKADVYSFGIVALETVSGKSNTNYRPKEEFVYLLDWAYVLQERGSLLELVDPDLGSEYSSEEAMTLLNVALLCTNASPTLRPTMSQAMNMLEGRTSVQDLLSDPGFSTINPKFRALRNHFWQNPSETLTISSEDPCTETNISFKTQDKILSLFSDELRVPQKQILRRSQISGILFGVSQLTLFASEALILWYGAHLVKNGVSTFSKVLKVFVVLVITANSVAEAVKPSTLCFPFSVGQPESTPTIQIPNPLKRSEAKSS</sequence>
<dbReference type="Gene3D" id="3.80.10.10">
    <property type="entry name" value="Ribonuclease Inhibitor"/>
    <property type="match status" value="3"/>
</dbReference>
<evidence type="ECO:0000256" key="3">
    <source>
        <dbReference type="ARBA" id="ARBA00022527"/>
    </source>
</evidence>
<dbReference type="SUPFAM" id="SSF90123">
    <property type="entry name" value="ABC transporter transmembrane region"/>
    <property type="match status" value="1"/>
</dbReference>
<dbReference type="InterPro" id="IPR008271">
    <property type="entry name" value="Ser/Thr_kinase_AS"/>
</dbReference>
<evidence type="ECO:0000259" key="21">
    <source>
        <dbReference type="PROSITE" id="PS50011"/>
    </source>
</evidence>
<evidence type="ECO:0000256" key="18">
    <source>
        <dbReference type="ARBA" id="ARBA00048679"/>
    </source>
</evidence>
<dbReference type="GO" id="GO:0016020">
    <property type="term" value="C:membrane"/>
    <property type="evidence" value="ECO:0007669"/>
    <property type="project" value="UniProtKB-SubCell"/>
</dbReference>
<organism evidence="23 24">
    <name type="scientific">Lactuca virosa</name>
    <dbReference type="NCBI Taxonomy" id="75947"/>
    <lineage>
        <taxon>Eukaryota</taxon>
        <taxon>Viridiplantae</taxon>
        <taxon>Streptophyta</taxon>
        <taxon>Embryophyta</taxon>
        <taxon>Tracheophyta</taxon>
        <taxon>Spermatophyta</taxon>
        <taxon>Magnoliopsida</taxon>
        <taxon>eudicotyledons</taxon>
        <taxon>Gunneridae</taxon>
        <taxon>Pentapetalae</taxon>
        <taxon>asterids</taxon>
        <taxon>campanulids</taxon>
        <taxon>Asterales</taxon>
        <taxon>Asteraceae</taxon>
        <taxon>Cichorioideae</taxon>
        <taxon>Cichorieae</taxon>
        <taxon>Lactucinae</taxon>
        <taxon>Lactuca</taxon>
    </lineage>
</organism>
<keyword evidence="15" id="KW-0675">Receptor</keyword>
<protein>
    <recommendedName>
        <fullName evidence="2">non-specific serine/threonine protein kinase</fullName>
        <ecNumber evidence="2">2.7.11.1</ecNumber>
    </recommendedName>
</protein>
<keyword evidence="13 20" id="KW-1133">Transmembrane helix</keyword>
<keyword evidence="16" id="KW-0325">Glycoprotein</keyword>
<dbReference type="AlphaFoldDB" id="A0AAU9M743"/>
<evidence type="ECO:0000256" key="6">
    <source>
        <dbReference type="ARBA" id="ARBA00022679"/>
    </source>
</evidence>
<name>A0AAU9M743_9ASTR</name>
<dbReference type="SMART" id="SM00220">
    <property type="entry name" value="S_TKc"/>
    <property type="match status" value="1"/>
</dbReference>
<evidence type="ECO:0000256" key="13">
    <source>
        <dbReference type="ARBA" id="ARBA00022989"/>
    </source>
</evidence>
<comment type="catalytic activity">
    <reaction evidence="18">
        <text>L-seryl-[protein] + ATP = O-phospho-L-seryl-[protein] + ADP + H(+)</text>
        <dbReference type="Rhea" id="RHEA:17989"/>
        <dbReference type="Rhea" id="RHEA-COMP:9863"/>
        <dbReference type="Rhea" id="RHEA-COMP:11604"/>
        <dbReference type="ChEBI" id="CHEBI:15378"/>
        <dbReference type="ChEBI" id="CHEBI:29999"/>
        <dbReference type="ChEBI" id="CHEBI:30616"/>
        <dbReference type="ChEBI" id="CHEBI:83421"/>
        <dbReference type="ChEBI" id="CHEBI:456216"/>
        <dbReference type="EC" id="2.7.11.1"/>
    </reaction>
</comment>
<comment type="catalytic activity">
    <reaction evidence="17">
        <text>L-threonyl-[protein] + ATP = O-phospho-L-threonyl-[protein] + ADP + H(+)</text>
        <dbReference type="Rhea" id="RHEA:46608"/>
        <dbReference type="Rhea" id="RHEA-COMP:11060"/>
        <dbReference type="Rhea" id="RHEA-COMP:11605"/>
        <dbReference type="ChEBI" id="CHEBI:15378"/>
        <dbReference type="ChEBI" id="CHEBI:30013"/>
        <dbReference type="ChEBI" id="CHEBI:30616"/>
        <dbReference type="ChEBI" id="CHEBI:61977"/>
        <dbReference type="ChEBI" id="CHEBI:456216"/>
        <dbReference type="EC" id="2.7.11.1"/>
    </reaction>
</comment>
<dbReference type="Gene3D" id="2.60.120.430">
    <property type="entry name" value="Galactose-binding lectin"/>
    <property type="match status" value="1"/>
</dbReference>
<dbReference type="InterPro" id="IPR021720">
    <property type="entry name" value="Malectin_dom"/>
</dbReference>
<keyword evidence="5" id="KW-0433">Leucine-rich repeat</keyword>
<dbReference type="EC" id="2.7.11.1" evidence="2"/>
<dbReference type="InterPro" id="IPR017441">
    <property type="entry name" value="Protein_kinase_ATP_BS"/>
</dbReference>
<dbReference type="InterPro" id="IPR001245">
    <property type="entry name" value="Ser-Thr/Tyr_kinase_cat_dom"/>
</dbReference>